<evidence type="ECO:0000313" key="6">
    <source>
        <dbReference type="EMBL" id="GGD41374.1"/>
    </source>
</evidence>
<feature type="domain" description="HTH araC/xylS-type" evidence="5">
    <location>
        <begin position="155"/>
        <end position="252"/>
    </location>
</feature>
<dbReference type="GO" id="GO:0003700">
    <property type="term" value="F:DNA-binding transcription factor activity"/>
    <property type="evidence" value="ECO:0007669"/>
    <property type="project" value="InterPro"/>
</dbReference>
<dbReference type="Proteomes" id="UP000598997">
    <property type="component" value="Unassembled WGS sequence"/>
</dbReference>
<dbReference type="RefSeq" id="WP_066766672.1">
    <property type="nucleotide sequence ID" value="NZ_BMIO01000004.1"/>
</dbReference>
<dbReference type="InterPro" id="IPR014710">
    <property type="entry name" value="RmlC-like_jellyroll"/>
</dbReference>
<dbReference type="OrthoDB" id="9804543at2"/>
<dbReference type="Pfam" id="PF07883">
    <property type="entry name" value="Cupin_2"/>
    <property type="match status" value="1"/>
</dbReference>
<dbReference type="GO" id="GO:0043565">
    <property type="term" value="F:sequence-specific DNA binding"/>
    <property type="evidence" value="ECO:0007669"/>
    <property type="project" value="InterPro"/>
</dbReference>
<accession>A0A916YDQ3</accession>
<dbReference type="PANTHER" id="PTHR11019">
    <property type="entry name" value="HTH-TYPE TRANSCRIPTIONAL REGULATOR NIMR"/>
    <property type="match status" value="1"/>
</dbReference>
<dbReference type="PROSITE" id="PS01124">
    <property type="entry name" value="HTH_ARAC_FAMILY_2"/>
    <property type="match status" value="1"/>
</dbReference>
<dbReference type="SMART" id="SM00342">
    <property type="entry name" value="HTH_ARAC"/>
    <property type="match status" value="1"/>
</dbReference>
<evidence type="ECO:0000256" key="4">
    <source>
        <dbReference type="ARBA" id="ARBA00023163"/>
    </source>
</evidence>
<reference evidence="6 7" key="1">
    <citation type="journal article" date="2014" name="Int. J. Syst. Evol. Microbiol.">
        <title>Complete genome sequence of Corynebacterium casei LMG S-19264T (=DSM 44701T), isolated from a smear-ripened cheese.</title>
        <authorList>
            <consortium name="US DOE Joint Genome Institute (JGI-PGF)"/>
            <person name="Walter F."/>
            <person name="Albersmeier A."/>
            <person name="Kalinowski J."/>
            <person name="Ruckert C."/>
        </authorList>
    </citation>
    <scope>NUCLEOTIDE SEQUENCE [LARGE SCALE GENOMIC DNA]</scope>
    <source>
        <strain evidence="6 7">CGMCC 1.15358</strain>
    </source>
</reference>
<organism evidence="6 7">
    <name type="scientific">Croceicoccus pelagius</name>
    <dbReference type="NCBI Taxonomy" id="1703341"/>
    <lineage>
        <taxon>Bacteria</taxon>
        <taxon>Pseudomonadati</taxon>
        <taxon>Pseudomonadota</taxon>
        <taxon>Alphaproteobacteria</taxon>
        <taxon>Sphingomonadales</taxon>
        <taxon>Erythrobacteraceae</taxon>
        <taxon>Croceicoccus</taxon>
    </lineage>
</organism>
<proteinExistence type="predicted"/>
<dbReference type="FunFam" id="1.10.10.60:FF:000132">
    <property type="entry name" value="AraC family transcriptional regulator"/>
    <property type="match status" value="1"/>
</dbReference>
<name>A0A916YDQ3_9SPHN</name>
<dbReference type="CDD" id="cd06124">
    <property type="entry name" value="cupin_NimR-like_N"/>
    <property type="match status" value="1"/>
</dbReference>
<dbReference type="InterPro" id="IPR018060">
    <property type="entry name" value="HTH_AraC"/>
</dbReference>
<keyword evidence="2" id="KW-0805">Transcription regulation</keyword>
<dbReference type="Gene3D" id="1.10.10.60">
    <property type="entry name" value="Homeodomain-like"/>
    <property type="match status" value="2"/>
</dbReference>
<protein>
    <submittedName>
        <fullName evidence="6">Transcriptional regulator</fullName>
    </submittedName>
</protein>
<dbReference type="SUPFAM" id="SSF46689">
    <property type="entry name" value="Homeodomain-like"/>
    <property type="match status" value="1"/>
</dbReference>
<dbReference type="Pfam" id="PF12833">
    <property type="entry name" value="HTH_18"/>
    <property type="match status" value="1"/>
</dbReference>
<keyword evidence="7" id="KW-1185">Reference proteome</keyword>
<sequence length="259" mass="28833">MKHSADYPLASRPIMGFADEYPAGMLDPRHSHSRSQLTYCNSGVMMVSADEALFMLPPRRAIWIPAGTEHEVQCRGPVSAYTLYIDPELDPDPQTARVIEVSDLVRALVFEVGQFEPTYDMDAREGNIARLLLSEIRRMAVTPSDLPMPQDERLLRVCQALIDNPADQRDLDSWASLAAMGRRTFTRAFRRETGAGLATWRQQVRLMAAIPMLEAGKSVAVVAFEVGYESPSAFTATFHKVFGMPPSAFINQPREDEAG</sequence>
<dbReference type="AlphaFoldDB" id="A0A916YDQ3"/>
<dbReference type="InterPro" id="IPR009057">
    <property type="entry name" value="Homeodomain-like_sf"/>
</dbReference>
<dbReference type="InterPro" id="IPR013096">
    <property type="entry name" value="Cupin_2"/>
</dbReference>
<gene>
    <name evidence="6" type="ORF">GCM10010989_14250</name>
</gene>
<dbReference type="EMBL" id="BMIO01000004">
    <property type="protein sequence ID" value="GGD41374.1"/>
    <property type="molecule type" value="Genomic_DNA"/>
</dbReference>
<keyword evidence="3" id="KW-0238">DNA-binding</keyword>
<dbReference type="InterPro" id="IPR011051">
    <property type="entry name" value="RmlC_Cupin_sf"/>
</dbReference>
<dbReference type="SUPFAM" id="SSF51182">
    <property type="entry name" value="RmlC-like cupins"/>
    <property type="match status" value="1"/>
</dbReference>
<evidence type="ECO:0000256" key="2">
    <source>
        <dbReference type="ARBA" id="ARBA00023015"/>
    </source>
</evidence>
<dbReference type="Gene3D" id="2.60.120.10">
    <property type="entry name" value="Jelly Rolls"/>
    <property type="match status" value="1"/>
</dbReference>
<evidence type="ECO:0000256" key="3">
    <source>
        <dbReference type="ARBA" id="ARBA00023125"/>
    </source>
</evidence>
<evidence type="ECO:0000313" key="7">
    <source>
        <dbReference type="Proteomes" id="UP000598997"/>
    </source>
</evidence>
<evidence type="ECO:0000259" key="5">
    <source>
        <dbReference type="PROSITE" id="PS01124"/>
    </source>
</evidence>
<evidence type="ECO:0000256" key="1">
    <source>
        <dbReference type="ARBA" id="ARBA00022491"/>
    </source>
</evidence>
<dbReference type="PANTHER" id="PTHR11019:SF159">
    <property type="entry name" value="TRANSCRIPTIONAL REGULATOR-RELATED"/>
    <property type="match status" value="1"/>
</dbReference>
<keyword evidence="1" id="KW-0678">Repressor</keyword>
<keyword evidence="4" id="KW-0804">Transcription</keyword>
<comment type="caution">
    <text evidence="6">The sequence shown here is derived from an EMBL/GenBank/DDBJ whole genome shotgun (WGS) entry which is preliminary data.</text>
</comment>